<dbReference type="RefSeq" id="WP_375528913.1">
    <property type="nucleotide sequence ID" value="NZ_JBHILM010000073.1"/>
</dbReference>
<dbReference type="Proteomes" id="UP001580407">
    <property type="component" value="Unassembled WGS sequence"/>
</dbReference>
<dbReference type="InterPro" id="IPR055247">
    <property type="entry name" value="InsJ-like_HTH"/>
</dbReference>
<evidence type="ECO:0000259" key="1">
    <source>
        <dbReference type="Pfam" id="PF13518"/>
    </source>
</evidence>
<comment type="caution">
    <text evidence="2">The sequence shown here is derived from an EMBL/GenBank/DDBJ whole genome shotgun (WGS) entry which is preliminary data.</text>
</comment>
<organism evidence="2 3">
    <name type="scientific">Paenibacillus terreus</name>
    <dbReference type="NCBI Taxonomy" id="1387834"/>
    <lineage>
        <taxon>Bacteria</taxon>
        <taxon>Bacillati</taxon>
        <taxon>Bacillota</taxon>
        <taxon>Bacilli</taxon>
        <taxon>Bacillales</taxon>
        <taxon>Paenibacillaceae</taxon>
        <taxon>Paenibacillus</taxon>
    </lineage>
</organism>
<evidence type="ECO:0000313" key="2">
    <source>
        <dbReference type="EMBL" id="MFB5685261.1"/>
    </source>
</evidence>
<proteinExistence type="predicted"/>
<gene>
    <name evidence="2" type="ORF">ACE3NQ_30585</name>
</gene>
<dbReference type="EMBL" id="JBHILM010000073">
    <property type="protein sequence ID" value="MFB5685261.1"/>
    <property type="molecule type" value="Genomic_DNA"/>
</dbReference>
<reference evidence="2 3" key="1">
    <citation type="submission" date="2024-09" db="EMBL/GenBank/DDBJ databases">
        <authorList>
            <person name="Ruan L."/>
        </authorList>
    </citation>
    <scope>NUCLEOTIDE SEQUENCE [LARGE SCALE GENOMIC DNA]</scope>
    <source>
        <strain evidence="2 3">D33</strain>
    </source>
</reference>
<keyword evidence="3" id="KW-1185">Reference proteome</keyword>
<sequence>MGQKFKTYSIALKKEAIRLHVEEKWTYRRITEHLGIQDADRVKKWMRKYREQGEFGLLDGRGRRKQYVSQDRYVQNLKRENELLKKCLVAWKEEANKRDIRSWKR</sequence>
<dbReference type="SUPFAM" id="SSF46689">
    <property type="entry name" value="Homeodomain-like"/>
    <property type="match status" value="1"/>
</dbReference>
<protein>
    <submittedName>
        <fullName evidence="2">Helix-turn-helix domain-containing protein</fullName>
    </submittedName>
</protein>
<dbReference type="InterPro" id="IPR009057">
    <property type="entry name" value="Homeodomain-like_sf"/>
</dbReference>
<dbReference type="Pfam" id="PF13518">
    <property type="entry name" value="HTH_28"/>
    <property type="match status" value="1"/>
</dbReference>
<feature type="domain" description="Insertion element IS150 protein InsJ-like helix-turn-helix" evidence="1">
    <location>
        <begin position="13"/>
        <end position="65"/>
    </location>
</feature>
<evidence type="ECO:0000313" key="3">
    <source>
        <dbReference type="Proteomes" id="UP001580407"/>
    </source>
</evidence>
<name>A0ABV5BHR8_9BACL</name>
<accession>A0ABV5BHR8</accession>